<evidence type="ECO:0000313" key="6">
    <source>
        <dbReference type="Proteomes" id="UP000029614"/>
    </source>
</evidence>
<dbReference type="AlphaFoldDB" id="A0A096D5V7"/>
<dbReference type="Pfam" id="PF00109">
    <property type="entry name" value="ketoacyl-synt"/>
    <property type="match status" value="1"/>
</dbReference>
<comment type="caution">
    <text evidence="5">The sequence shown here is derived from an EMBL/GenBank/DDBJ whole genome shotgun (WGS) entry which is preliminary data.</text>
</comment>
<proteinExistence type="inferred from homology"/>
<protein>
    <submittedName>
        <fullName evidence="5">3-oxoacyl-ACP synthase</fullName>
    </submittedName>
</protein>
<dbReference type="Proteomes" id="UP000029614">
    <property type="component" value="Unassembled WGS sequence"/>
</dbReference>
<gene>
    <name evidence="5" type="ORF">HMPREF9302_01960</name>
</gene>
<dbReference type="InterPro" id="IPR016039">
    <property type="entry name" value="Thiolase-like"/>
</dbReference>
<name>A0A096D5V7_9BACT</name>
<dbReference type="CDD" id="cd00834">
    <property type="entry name" value="KAS_I_II"/>
    <property type="match status" value="1"/>
</dbReference>
<evidence type="ECO:0000259" key="4">
    <source>
        <dbReference type="PROSITE" id="PS52004"/>
    </source>
</evidence>
<dbReference type="GO" id="GO:0004315">
    <property type="term" value="F:3-oxoacyl-[acyl-carrier-protein] synthase activity"/>
    <property type="evidence" value="ECO:0007669"/>
    <property type="project" value="TreeGrafter"/>
</dbReference>
<evidence type="ECO:0000256" key="2">
    <source>
        <dbReference type="ARBA" id="ARBA00022679"/>
    </source>
</evidence>
<dbReference type="PROSITE" id="PS52004">
    <property type="entry name" value="KS3_2"/>
    <property type="match status" value="1"/>
</dbReference>
<organism evidence="5 6">
    <name type="scientific">Prevotella amnii DNF00058</name>
    <dbReference type="NCBI Taxonomy" id="1401066"/>
    <lineage>
        <taxon>Bacteria</taxon>
        <taxon>Pseudomonadati</taxon>
        <taxon>Bacteroidota</taxon>
        <taxon>Bacteroidia</taxon>
        <taxon>Bacteroidales</taxon>
        <taxon>Prevotellaceae</taxon>
        <taxon>Prevotella</taxon>
    </lineage>
</organism>
<reference evidence="5 6" key="1">
    <citation type="submission" date="2014-07" db="EMBL/GenBank/DDBJ databases">
        <authorList>
            <person name="McCorrison J."/>
            <person name="Sanka R."/>
            <person name="Torralba M."/>
            <person name="Gillis M."/>
            <person name="Haft D.H."/>
            <person name="Methe B."/>
            <person name="Sutton G."/>
            <person name="Nelson K.E."/>
        </authorList>
    </citation>
    <scope>NUCLEOTIDE SEQUENCE [LARGE SCALE GENOMIC DNA]</scope>
    <source>
        <strain evidence="5 6">DNF00058</strain>
    </source>
</reference>
<dbReference type="RefSeq" id="WP_036854219.1">
    <property type="nucleotide sequence ID" value="NZ_JRNU01000005.1"/>
</dbReference>
<comment type="similarity">
    <text evidence="1 3">Belongs to the thiolase-like superfamily. Beta-ketoacyl-ACP synthases family.</text>
</comment>
<dbReference type="EMBL" id="JRNU01000005">
    <property type="protein sequence ID" value="KGF52929.1"/>
    <property type="molecule type" value="Genomic_DNA"/>
</dbReference>
<dbReference type="InterPro" id="IPR014030">
    <property type="entry name" value="Ketoacyl_synth_N"/>
</dbReference>
<feature type="domain" description="Ketosynthase family 3 (KS3)" evidence="4">
    <location>
        <begin position="1"/>
        <end position="396"/>
    </location>
</feature>
<dbReference type="Pfam" id="PF02801">
    <property type="entry name" value="Ketoacyl-synt_C"/>
    <property type="match status" value="1"/>
</dbReference>
<dbReference type="SUPFAM" id="SSF53901">
    <property type="entry name" value="Thiolase-like"/>
    <property type="match status" value="2"/>
</dbReference>
<dbReference type="InterPro" id="IPR014031">
    <property type="entry name" value="Ketoacyl_synth_C"/>
</dbReference>
<keyword evidence="6" id="KW-1185">Reference proteome</keyword>
<dbReference type="Pfam" id="PF13723">
    <property type="entry name" value="Ketoacyl-synt_2"/>
    <property type="match status" value="1"/>
</dbReference>
<dbReference type="Gene3D" id="3.40.47.10">
    <property type="match status" value="2"/>
</dbReference>
<accession>A0A096D5V7</accession>
<dbReference type="PANTHER" id="PTHR11712:SF320">
    <property type="entry name" value="BETA-KETOACYL SYNTHASE"/>
    <property type="match status" value="1"/>
</dbReference>
<keyword evidence="2 3" id="KW-0808">Transferase</keyword>
<dbReference type="InterPro" id="IPR020841">
    <property type="entry name" value="PKS_Beta-ketoAc_synthase_dom"/>
</dbReference>
<dbReference type="InterPro" id="IPR000794">
    <property type="entry name" value="Beta-ketoacyl_synthase"/>
</dbReference>
<sequence length="587" mass="63621">MNIAITGEGIVSAIGKNKQEVLSSLLDGRTGIGKMKHLQSVHHELPVAEVDLSNEEMKSILGIPSDKMMSRTALLGMLAIDEALKDAHIDVSKYRDKPLRIVLVSGTTVGGMDITELCFDHIEQEDRASLIRHHDCGHNTLSMSNYFGIFSDVTTLSTACSSAANAIMFGARLIEAGQADMVVAGGTEALTRFHLNGFNSLMILDDEQCRPFDETRAGINLGEGAAFLVLESEQTAKQRGVSPHAYLMGYGNACDAFHQTASSENGQGAYLAMKEALHSAHLSANDIQYINAHGTGTPNNDQSESVSLRRVFGDNLPLVSSTKSFTGHTTSASGGIEAVICLLAIENHFVPANLGWSNQMKDGITPTLGVRDIELRHVLCNSFGFGGNDTSLVISSCPTFKEETVFSKDKIKVLSKVEITSIEQLSGISKYVKPLESRRMGKIMKSSLLSSLEALEQAGIKTPDAIITATAYGCLENSERLLYQIRSEGEVMLKPTYFMQSTHNTIGSNIAIKTHCNGYNVTYTQESHSLDWAIRDAEMLLRSGKVKNVLVGCHDESTLLFDTLSDDVHQKDLPGVHSVVMVLSCGE</sequence>
<evidence type="ECO:0000256" key="3">
    <source>
        <dbReference type="RuleBase" id="RU003694"/>
    </source>
</evidence>
<dbReference type="SMART" id="SM00825">
    <property type="entry name" value="PKS_KS"/>
    <property type="match status" value="1"/>
</dbReference>
<evidence type="ECO:0000313" key="5">
    <source>
        <dbReference type="EMBL" id="KGF52929.1"/>
    </source>
</evidence>
<dbReference type="OrthoDB" id="9808669at2"/>
<evidence type="ECO:0000256" key="1">
    <source>
        <dbReference type="ARBA" id="ARBA00008467"/>
    </source>
</evidence>
<dbReference type="PANTHER" id="PTHR11712">
    <property type="entry name" value="POLYKETIDE SYNTHASE-RELATED"/>
    <property type="match status" value="1"/>
</dbReference>
<dbReference type="GO" id="GO:0006633">
    <property type="term" value="P:fatty acid biosynthetic process"/>
    <property type="evidence" value="ECO:0007669"/>
    <property type="project" value="TreeGrafter"/>
</dbReference>